<protein>
    <submittedName>
        <fullName evidence="3">Uncharacterized protein</fullName>
    </submittedName>
</protein>
<evidence type="ECO:0000256" key="1">
    <source>
        <dbReference type="SAM" id="MobiDB-lite"/>
    </source>
</evidence>
<dbReference type="Proteomes" id="UP000078529">
    <property type="component" value="Unassembled WGS sequence"/>
</dbReference>
<feature type="region of interest" description="Disordered" evidence="1">
    <location>
        <begin position="47"/>
        <end position="66"/>
    </location>
</feature>
<sequence length="66" mass="7808">MRFIVNIPRRAGLWQRQWFKICRTRKMAGKGKPSRLSIRSSAGLVRQMGRKVNPQPGSRRRFNVQR</sequence>
<proteinExistence type="predicted"/>
<dbReference type="Proteomes" id="UP000078272">
    <property type="component" value="Unassembled WGS sequence"/>
</dbReference>
<dbReference type="STRING" id="401562.NS365_09525"/>
<dbReference type="EMBL" id="LDPZ01000057">
    <property type="protein sequence ID" value="KTQ85496.1"/>
    <property type="molecule type" value="Genomic_DNA"/>
</dbReference>
<dbReference type="AlphaFoldDB" id="A0A175RQK2"/>
<dbReference type="EMBL" id="LDQA01000021">
    <property type="protein sequence ID" value="KTR06010.1"/>
    <property type="molecule type" value="Genomic_DNA"/>
</dbReference>
<gene>
    <name evidence="2" type="ORF">NS226_19490</name>
    <name evidence="3" type="ORF">NS365_09525</name>
</gene>
<evidence type="ECO:0000313" key="5">
    <source>
        <dbReference type="Proteomes" id="UP000078529"/>
    </source>
</evidence>
<accession>A0A175RQK2</accession>
<comment type="caution">
    <text evidence="3">The sequence shown here is derived from an EMBL/GenBank/DDBJ whole genome shotgun (WGS) entry which is preliminary data.</text>
</comment>
<reference evidence="4 5" key="1">
    <citation type="journal article" date="2016" name="Front. Microbiol.">
        <title>Genomic Resource of Rice Seed Associated Bacteria.</title>
        <authorList>
            <person name="Midha S."/>
            <person name="Bansal K."/>
            <person name="Sharma S."/>
            <person name="Kumar N."/>
            <person name="Patil P.P."/>
            <person name="Chaudhry V."/>
            <person name="Patil P.B."/>
        </authorList>
    </citation>
    <scope>NUCLEOTIDE SEQUENCE [LARGE SCALE GENOMIC DNA]</scope>
    <source>
        <strain evidence="2 4">NS226</strain>
        <strain evidence="3 5">NS365</strain>
    </source>
</reference>
<keyword evidence="5" id="KW-1185">Reference proteome</keyword>
<evidence type="ECO:0000313" key="3">
    <source>
        <dbReference type="EMBL" id="KTR06010.1"/>
    </source>
</evidence>
<evidence type="ECO:0000313" key="4">
    <source>
        <dbReference type="Proteomes" id="UP000078272"/>
    </source>
</evidence>
<evidence type="ECO:0000313" key="2">
    <source>
        <dbReference type="EMBL" id="KTQ85496.1"/>
    </source>
</evidence>
<name>A0A175RQK2_9HYPH</name>
<organism evidence="3 5">
    <name type="scientific">Aureimonas ureilytica</name>
    <dbReference type="NCBI Taxonomy" id="401562"/>
    <lineage>
        <taxon>Bacteria</taxon>
        <taxon>Pseudomonadati</taxon>
        <taxon>Pseudomonadota</taxon>
        <taxon>Alphaproteobacteria</taxon>
        <taxon>Hyphomicrobiales</taxon>
        <taxon>Aurantimonadaceae</taxon>
        <taxon>Aureimonas</taxon>
    </lineage>
</organism>